<evidence type="ECO:0000256" key="1">
    <source>
        <dbReference type="ARBA" id="ARBA00000085"/>
    </source>
</evidence>
<dbReference type="PANTHER" id="PTHR45453:SF1">
    <property type="entry name" value="PHOSPHATE REGULON SENSOR PROTEIN PHOR"/>
    <property type="match status" value="1"/>
</dbReference>
<dbReference type="GO" id="GO:0000155">
    <property type="term" value="F:phosphorelay sensor kinase activity"/>
    <property type="evidence" value="ECO:0007669"/>
    <property type="project" value="TreeGrafter"/>
</dbReference>
<dbReference type="AlphaFoldDB" id="A0A2S8SPW6"/>
<evidence type="ECO:0000256" key="2">
    <source>
        <dbReference type="ARBA" id="ARBA00012438"/>
    </source>
</evidence>
<proteinExistence type="predicted"/>
<keyword evidence="5 8" id="KW-0418">Kinase</keyword>
<gene>
    <name evidence="8" type="ORF">B1R32_12136</name>
</gene>
<evidence type="ECO:0000256" key="3">
    <source>
        <dbReference type="ARBA" id="ARBA00022553"/>
    </source>
</evidence>
<evidence type="ECO:0000256" key="5">
    <source>
        <dbReference type="ARBA" id="ARBA00022777"/>
    </source>
</evidence>
<dbReference type="RefSeq" id="WP_106381059.1">
    <property type="nucleotide sequence ID" value="NZ_NIGF01000021.1"/>
</dbReference>
<organism evidence="8 9">
    <name type="scientific">Abditibacterium utsteinense</name>
    <dbReference type="NCBI Taxonomy" id="1960156"/>
    <lineage>
        <taxon>Bacteria</taxon>
        <taxon>Pseudomonadati</taxon>
        <taxon>Abditibacteriota</taxon>
        <taxon>Abditibacteriia</taxon>
        <taxon>Abditibacteriales</taxon>
        <taxon>Abditibacteriaceae</taxon>
        <taxon>Abditibacterium</taxon>
    </lineage>
</organism>
<comment type="catalytic activity">
    <reaction evidence="1">
        <text>ATP + protein L-histidine = ADP + protein N-phospho-L-histidine.</text>
        <dbReference type="EC" id="2.7.13.3"/>
    </reaction>
</comment>
<dbReference type="GO" id="GO:0005886">
    <property type="term" value="C:plasma membrane"/>
    <property type="evidence" value="ECO:0007669"/>
    <property type="project" value="TreeGrafter"/>
</dbReference>
<evidence type="ECO:0000256" key="4">
    <source>
        <dbReference type="ARBA" id="ARBA00022679"/>
    </source>
</evidence>
<comment type="caution">
    <text evidence="8">The sequence shown here is derived from an EMBL/GenBank/DDBJ whole genome shotgun (WGS) entry which is preliminary data.</text>
</comment>
<dbReference type="GO" id="GO:0004721">
    <property type="term" value="F:phosphoprotein phosphatase activity"/>
    <property type="evidence" value="ECO:0007669"/>
    <property type="project" value="TreeGrafter"/>
</dbReference>
<dbReference type="InterPro" id="IPR050351">
    <property type="entry name" value="BphY/WalK/GraS-like"/>
</dbReference>
<keyword evidence="4" id="KW-0808">Transferase</keyword>
<keyword evidence="6" id="KW-0902">Two-component regulatory system</keyword>
<keyword evidence="3" id="KW-0597">Phosphoprotein</keyword>
<reference evidence="8 9" key="1">
    <citation type="journal article" date="2018" name="Syst. Appl. Microbiol.">
        <title>Abditibacterium utsteinense sp. nov., the first cultivated member of candidate phylum FBP, isolated from ice-free Antarctic soil samples.</title>
        <authorList>
            <person name="Tahon G."/>
            <person name="Tytgat B."/>
            <person name="Lebbe L."/>
            <person name="Carlier A."/>
            <person name="Willems A."/>
        </authorList>
    </citation>
    <scope>NUCLEOTIDE SEQUENCE [LARGE SCALE GENOMIC DNA]</scope>
    <source>
        <strain evidence="8 9">LMG 29911</strain>
    </source>
</reference>
<dbReference type="InterPro" id="IPR003594">
    <property type="entry name" value="HATPase_dom"/>
</dbReference>
<dbReference type="Gene3D" id="3.30.565.10">
    <property type="entry name" value="Histidine kinase-like ATPase, C-terminal domain"/>
    <property type="match status" value="1"/>
</dbReference>
<dbReference type="InterPro" id="IPR004358">
    <property type="entry name" value="Sig_transdc_His_kin-like_C"/>
</dbReference>
<dbReference type="InParanoid" id="A0A2S8SPW6"/>
<dbReference type="EMBL" id="NIGF01000021">
    <property type="protein sequence ID" value="PQV62824.1"/>
    <property type="molecule type" value="Genomic_DNA"/>
</dbReference>
<evidence type="ECO:0000313" key="9">
    <source>
        <dbReference type="Proteomes" id="UP000237684"/>
    </source>
</evidence>
<dbReference type="OrthoDB" id="9813151at2"/>
<dbReference type="Proteomes" id="UP000237684">
    <property type="component" value="Unassembled WGS sequence"/>
</dbReference>
<evidence type="ECO:0000313" key="8">
    <source>
        <dbReference type="EMBL" id="PQV62824.1"/>
    </source>
</evidence>
<protein>
    <recommendedName>
        <fullName evidence="2">histidine kinase</fullName>
        <ecNumber evidence="2">2.7.13.3</ecNumber>
    </recommendedName>
</protein>
<dbReference type="PRINTS" id="PR00344">
    <property type="entry name" value="BCTRLSENSOR"/>
</dbReference>
<keyword evidence="9" id="KW-1185">Reference proteome</keyword>
<dbReference type="GO" id="GO:0016036">
    <property type="term" value="P:cellular response to phosphate starvation"/>
    <property type="evidence" value="ECO:0007669"/>
    <property type="project" value="TreeGrafter"/>
</dbReference>
<evidence type="ECO:0000259" key="7">
    <source>
        <dbReference type="Pfam" id="PF02518"/>
    </source>
</evidence>
<accession>A0A2S8SPW6</accession>
<evidence type="ECO:0000256" key="6">
    <source>
        <dbReference type="ARBA" id="ARBA00023012"/>
    </source>
</evidence>
<name>A0A2S8SPW6_9BACT</name>
<dbReference type="PANTHER" id="PTHR45453">
    <property type="entry name" value="PHOSPHATE REGULON SENSOR PROTEIN PHOR"/>
    <property type="match status" value="1"/>
</dbReference>
<feature type="domain" description="Histidine kinase/HSP90-like ATPase" evidence="7">
    <location>
        <begin position="3"/>
        <end position="49"/>
    </location>
</feature>
<dbReference type="Pfam" id="PF02518">
    <property type="entry name" value="HATPase_c"/>
    <property type="match status" value="1"/>
</dbReference>
<dbReference type="InterPro" id="IPR036890">
    <property type="entry name" value="HATPase_C_sf"/>
</dbReference>
<sequence>MRTRIFEPFFRPDASRSSETGSNGLGLAICKAIAHSNGWNIRLTRQENQVCAQVIFQNAG</sequence>
<dbReference type="EC" id="2.7.13.3" evidence="2"/>
<dbReference type="SUPFAM" id="SSF55874">
    <property type="entry name" value="ATPase domain of HSP90 chaperone/DNA topoisomerase II/histidine kinase"/>
    <property type="match status" value="1"/>
</dbReference>